<evidence type="ECO:0000256" key="6">
    <source>
        <dbReference type="ARBA" id="ARBA00023125"/>
    </source>
</evidence>
<keyword evidence="3" id="KW-0677">Repeat</keyword>
<reference evidence="12" key="2">
    <citation type="submission" date="2025-08" db="UniProtKB">
        <authorList>
            <consortium name="RefSeq"/>
        </authorList>
    </citation>
    <scope>IDENTIFICATION</scope>
    <source>
        <strain evidence="12">S238N-H82</strain>
        <tissue evidence="12">Testes</tissue>
    </source>
</reference>
<dbReference type="SUPFAM" id="SSF57667">
    <property type="entry name" value="beta-beta-alpha zinc fingers"/>
    <property type="match status" value="1"/>
</dbReference>
<dbReference type="FunFam" id="3.30.160.60:FF:001732">
    <property type="entry name" value="Zgc:162936"/>
    <property type="match status" value="1"/>
</dbReference>
<evidence type="ECO:0000259" key="10">
    <source>
        <dbReference type="PROSITE" id="PS50157"/>
    </source>
</evidence>
<dbReference type="InterPro" id="IPR013087">
    <property type="entry name" value="Znf_C2H2_type"/>
</dbReference>
<dbReference type="GO" id="GO:0008270">
    <property type="term" value="F:zinc ion binding"/>
    <property type="evidence" value="ECO:0007669"/>
    <property type="project" value="UniProtKB-KW"/>
</dbReference>
<keyword evidence="2" id="KW-0479">Metal-binding</keyword>
<dbReference type="FunFam" id="3.30.160.60:FF:002287">
    <property type="entry name" value="Uncharacterized protein"/>
    <property type="match status" value="1"/>
</dbReference>
<evidence type="ECO:0000256" key="5">
    <source>
        <dbReference type="ARBA" id="ARBA00022833"/>
    </source>
</evidence>
<dbReference type="OrthoDB" id="8922241at2759"/>
<evidence type="ECO:0000256" key="2">
    <source>
        <dbReference type="ARBA" id="ARBA00022723"/>
    </source>
</evidence>
<name>A0A9J7ME50_BRAFL</name>
<evidence type="ECO:0000256" key="1">
    <source>
        <dbReference type="ARBA" id="ARBA00004123"/>
    </source>
</evidence>
<accession>A0A9J7ME50</accession>
<dbReference type="PANTHER" id="PTHR24392">
    <property type="entry name" value="ZINC FINGER PROTEIN"/>
    <property type="match status" value="1"/>
</dbReference>
<dbReference type="PROSITE" id="PS50157">
    <property type="entry name" value="ZINC_FINGER_C2H2_2"/>
    <property type="match status" value="1"/>
</dbReference>
<organism evidence="11 12">
    <name type="scientific">Branchiostoma floridae</name>
    <name type="common">Florida lancelet</name>
    <name type="synonym">Amphioxus</name>
    <dbReference type="NCBI Taxonomy" id="7739"/>
    <lineage>
        <taxon>Eukaryota</taxon>
        <taxon>Metazoa</taxon>
        <taxon>Chordata</taxon>
        <taxon>Cephalochordata</taxon>
        <taxon>Leptocardii</taxon>
        <taxon>Amphioxiformes</taxon>
        <taxon>Branchiostomatidae</taxon>
        <taxon>Branchiostoma</taxon>
    </lineage>
</organism>
<evidence type="ECO:0000256" key="4">
    <source>
        <dbReference type="ARBA" id="ARBA00022771"/>
    </source>
</evidence>
<dbReference type="RefSeq" id="XP_035699567.1">
    <property type="nucleotide sequence ID" value="XM_035843674.1"/>
</dbReference>
<gene>
    <name evidence="12" type="primary">LOC118432146</name>
</gene>
<dbReference type="GO" id="GO:0045893">
    <property type="term" value="P:positive regulation of DNA-templated transcription"/>
    <property type="evidence" value="ECO:0007669"/>
    <property type="project" value="UniProtKB-ARBA"/>
</dbReference>
<dbReference type="SMART" id="SM00355">
    <property type="entry name" value="ZnF_C2H2"/>
    <property type="match status" value="1"/>
</dbReference>
<keyword evidence="6" id="KW-0238">DNA-binding</keyword>
<evidence type="ECO:0000256" key="9">
    <source>
        <dbReference type="SAM" id="MobiDB-lite"/>
    </source>
</evidence>
<reference evidence="11" key="1">
    <citation type="journal article" date="2020" name="Nat. Ecol. Evol.">
        <title>Deeply conserved synteny resolves early events in vertebrate evolution.</title>
        <authorList>
            <person name="Simakov O."/>
            <person name="Marletaz F."/>
            <person name="Yue J.X."/>
            <person name="O'Connell B."/>
            <person name="Jenkins J."/>
            <person name="Brandt A."/>
            <person name="Calef R."/>
            <person name="Tung C.H."/>
            <person name="Huang T.K."/>
            <person name="Schmutz J."/>
            <person name="Satoh N."/>
            <person name="Yu J.K."/>
            <person name="Putnam N.H."/>
            <person name="Green R.E."/>
            <person name="Rokhsar D.S."/>
        </authorList>
    </citation>
    <scope>NUCLEOTIDE SEQUENCE [LARGE SCALE GENOMIC DNA]</scope>
    <source>
        <strain evidence="11">S238N-H82</strain>
    </source>
</reference>
<dbReference type="GO" id="GO:0005694">
    <property type="term" value="C:chromosome"/>
    <property type="evidence" value="ECO:0007669"/>
    <property type="project" value="UniProtKB-ARBA"/>
</dbReference>
<dbReference type="AlphaFoldDB" id="A0A9J7ME50"/>
<dbReference type="InterPro" id="IPR036236">
    <property type="entry name" value="Znf_C2H2_sf"/>
</dbReference>
<dbReference type="GO" id="GO:0043565">
    <property type="term" value="F:sequence-specific DNA binding"/>
    <property type="evidence" value="ECO:0007669"/>
    <property type="project" value="UniProtKB-ARBA"/>
</dbReference>
<feature type="domain" description="C2H2-type" evidence="10">
    <location>
        <begin position="126"/>
        <end position="153"/>
    </location>
</feature>
<dbReference type="GO" id="GO:0005634">
    <property type="term" value="C:nucleus"/>
    <property type="evidence" value="ECO:0007669"/>
    <property type="project" value="UniProtKB-SubCell"/>
</dbReference>
<dbReference type="KEGG" id="bfo:118432146"/>
<keyword evidence="5" id="KW-0862">Zinc</keyword>
<feature type="region of interest" description="Disordered" evidence="9">
    <location>
        <begin position="1"/>
        <end position="48"/>
    </location>
</feature>
<keyword evidence="7" id="KW-0539">Nucleus</keyword>
<evidence type="ECO:0000256" key="3">
    <source>
        <dbReference type="ARBA" id="ARBA00022737"/>
    </source>
</evidence>
<comment type="subcellular location">
    <subcellularLocation>
        <location evidence="1">Nucleus</location>
    </subcellularLocation>
</comment>
<evidence type="ECO:0000256" key="8">
    <source>
        <dbReference type="PROSITE-ProRule" id="PRU00042"/>
    </source>
</evidence>
<keyword evidence="4 8" id="KW-0863">Zinc-finger</keyword>
<evidence type="ECO:0000313" key="12">
    <source>
        <dbReference type="RefSeq" id="XP_035699567.1"/>
    </source>
</evidence>
<protein>
    <submittedName>
        <fullName evidence="12">Zinc finger protein 506-like</fullName>
    </submittedName>
</protein>
<evidence type="ECO:0000256" key="7">
    <source>
        <dbReference type="ARBA" id="ARBA00023242"/>
    </source>
</evidence>
<dbReference type="GeneID" id="118432146"/>
<feature type="compositionally biased region" description="Basic and acidic residues" evidence="9">
    <location>
        <begin position="26"/>
        <end position="38"/>
    </location>
</feature>
<dbReference type="Gene3D" id="3.30.160.60">
    <property type="entry name" value="Classic Zinc Finger"/>
    <property type="match status" value="3"/>
</dbReference>
<dbReference type="Proteomes" id="UP000001554">
    <property type="component" value="Chromosome 15"/>
</dbReference>
<dbReference type="PANTHER" id="PTHR24392:SF31">
    <property type="entry name" value="C2H2-TYPE DOMAIN-CONTAINING PROTEIN"/>
    <property type="match status" value="1"/>
</dbReference>
<sequence>MAAAGNGSPTAVPQDFGDGSPPGVLRGRDESKTEDHPTKSKIGLASQPKANTGGKPYICGECGYRATYKLVMAEAGYGSPTGVPLKHGDGSPVGVSCDRDAGNCGYEQTKSTLDRHLTKHSGEKHYMCGECGYRATDKRYLTIHMKIHAGEKPYKCDQCDYSATRK</sequence>
<proteinExistence type="predicted"/>
<keyword evidence="11" id="KW-1185">Reference proteome</keyword>
<evidence type="ECO:0000313" key="11">
    <source>
        <dbReference type="Proteomes" id="UP000001554"/>
    </source>
</evidence>